<dbReference type="GO" id="GO:0016787">
    <property type="term" value="F:hydrolase activity"/>
    <property type="evidence" value="ECO:0007669"/>
    <property type="project" value="UniProtKB-KW"/>
</dbReference>
<proteinExistence type="predicted"/>
<protein>
    <submittedName>
        <fullName evidence="2">ADP-ribosylglycohydrolase</fullName>
    </submittedName>
</protein>
<dbReference type="InterPro" id="IPR036705">
    <property type="entry name" value="Ribosyl_crysJ1_sf"/>
</dbReference>
<feature type="binding site" evidence="1">
    <location>
        <position position="221"/>
    </location>
    <ligand>
        <name>Mg(2+)</name>
        <dbReference type="ChEBI" id="CHEBI:18420"/>
        <label>1</label>
    </ligand>
</feature>
<comment type="cofactor">
    <cofactor evidence="1">
        <name>Mg(2+)</name>
        <dbReference type="ChEBI" id="CHEBI:18420"/>
    </cofactor>
    <text evidence="1">Binds 2 magnesium ions per subunit.</text>
</comment>
<feature type="binding site" evidence="1">
    <location>
        <position position="35"/>
    </location>
    <ligand>
        <name>Mg(2+)</name>
        <dbReference type="ChEBI" id="CHEBI:18420"/>
        <label>1</label>
    </ligand>
</feature>
<evidence type="ECO:0000313" key="2">
    <source>
        <dbReference type="EMBL" id="SUQ19490.1"/>
    </source>
</evidence>
<evidence type="ECO:0000256" key="1">
    <source>
        <dbReference type="PIRSR" id="PIRSR605502-1"/>
    </source>
</evidence>
<dbReference type="Pfam" id="PF03747">
    <property type="entry name" value="ADP_ribosyl_GH"/>
    <property type="match status" value="1"/>
</dbReference>
<keyword evidence="2" id="KW-0378">Hydrolase</keyword>
<accession>A0A380RVA1</accession>
<gene>
    <name evidence="2" type="ORF">SAMN05661053_0725</name>
</gene>
<dbReference type="GO" id="GO:0046872">
    <property type="term" value="F:metal ion binding"/>
    <property type="evidence" value="ECO:0007669"/>
    <property type="project" value="UniProtKB-KW"/>
</dbReference>
<dbReference type="SUPFAM" id="SSF101478">
    <property type="entry name" value="ADP-ribosylglycohydrolase"/>
    <property type="match status" value="1"/>
</dbReference>
<dbReference type="RefSeq" id="WP_109572111.1">
    <property type="nucleotide sequence ID" value="NZ_UHJL01000001.1"/>
</dbReference>
<dbReference type="EMBL" id="UHJL01000001">
    <property type="protein sequence ID" value="SUQ19490.1"/>
    <property type="molecule type" value="Genomic_DNA"/>
</dbReference>
<feature type="binding site" evidence="1">
    <location>
        <position position="218"/>
    </location>
    <ligand>
        <name>Mg(2+)</name>
        <dbReference type="ChEBI" id="CHEBI:18420"/>
        <label>1</label>
    </ligand>
</feature>
<dbReference type="InterPro" id="IPR005502">
    <property type="entry name" value="Ribosyl_crysJ1"/>
</dbReference>
<dbReference type="AlphaFoldDB" id="A0A380RVA1"/>
<evidence type="ECO:0000313" key="3">
    <source>
        <dbReference type="Proteomes" id="UP000255423"/>
    </source>
</evidence>
<keyword evidence="1" id="KW-0460">Magnesium</keyword>
<feature type="binding site" evidence="1">
    <location>
        <position position="220"/>
    </location>
    <ligand>
        <name>Mg(2+)</name>
        <dbReference type="ChEBI" id="CHEBI:18420"/>
        <label>1</label>
    </ligand>
</feature>
<reference evidence="2 3" key="1">
    <citation type="submission" date="2017-08" db="EMBL/GenBank/DDBJ databases">
        <authorList>
            <person name="de Groot N.N."/>
        </authorList>
    </citation>
    <scope>NUCLEOTIDE SEQUENCE [LARGE SCALE GENOMIC DNA]</scope>
    <source>
        <strain evidence="2 3">HM2</strain>
    </source>
</reference>
<keyword evidence="1" id="KW-0479">Metal-binding</keyword>
<dbReference type="Proteomes" id="UP000255423">
    <property type="component" value="Unassembled WGS sequence"/>
</dbReference>
<dbReference type="InterPro" id="IPR050792">
    <property type="entry name" value="ADP-ribosylglycohydrolase"/>
</dbReference>
<feature type="binding site" evidence="1">
    <location>
        <position position="36"/>
    </location>
    <ligand>
        <name>Mg(2+)</name>
        <dbReference type="ChEBI" id="CHEBI:18420"/>
        <label>1</label>
    </ligand>
</feature>
<sequence>MIGAIIGDTVGSIYEFENYKAKDFELFPDGVSPTDDSILSFATADWIMRGGEAWKYYVTYASKYECPVGGYGGGFTRYVAKARRDGFGTPYDSCGNGSAMRVSPVGWAFNTKEDVLAKARESAECTHNHPEGIKGAQATALAIFMARMGASKDEIKTTIESEFGYNLNFTIDELRPEYSWSYPGAALCQGTVPQAIRCVLEATDYEDAIRNAVSLGGDSDTLACIAGGIAEAVFGVPQKIYKVGMNILKYYFPEPHKLVTEFEKKYGNRILQ</sequence>
<dbReference type="Gene3D" id="1.10.4080.10">
    <property type="entry name" value="ADP-ribosylation/Crystallin J1"/>
    <property type="match status" value="1"/>
</dbReference>
<organism evidence="2 3">
    <name type="scientific">Fibrobacter succinogenes</name>
    <name type="common">Bacteroides succinogenes</name>
    <dbReference type="NCBI Taxonomy" id="833"/>
    <lineage>
        <taxon>Bacteria</taxon>
        <taxon>Pseudomonadati</taxon>
        <taxon>Fibrobacterota</taxon>
        <taxon>Fibrobacteria</taxon>
        <taxon>Fibrobacterales</taxon>
        <taxon>Fibrobacteraceae</taxon>
        <taxon>Fibrobacter</taxon>
    </lineage>
</organism>
<dbReference type="PANTHER" id="PTHR16222">
    <property type="entry name" value="ADP-RIBOSYLGLYCOHYDROLASE"/>
    <property type="match status" value="1"/>
</dbReference>
<name>A0A380RVA1_FIBSU</name>
<feature type="binding site" evidence="1">
    <location>
        <position position="34"/>
    </location>
    <ligand>
        <name>Mg(2+)</name>
        <dbReference type="ChEBI" id="CHEBI:18420"/>
        <label>1</label>
    </ligand>
</feature>
<dbReference type="PANTHER" id="PTHR16222:SF12">
    <property type="entry name" value="ADP-RIBOSYLGLYCOHYDROLASE-RELATED"/>
    <property type="match status" value="1"/>
</dbReference>